<feature type="compositionally biased region" description="Polar residues" evidence="2">
    <location>
        <begin position="422"/>
        <end position="448"/>
    </location>
</feature>
<evidence type="ECO:0000313" key="4">
    <source>
        <dbReference type="Proteomes" id="UP000460412"/>
    </source>
</evidence>
<evidence type="ECO:0000313" key="3">
    <source>
        <dbReference type="EMBL" id="MXP76230.1"/>
    </source>
</evidence>
<organism evidence="3 4">
    <name type="scientific">Sporofaciens musculi</name>
    <dbReference type="NCBI Taxonomy" id="2681861"/>
    <lineage>
        <taxon>Bacteria</taxon>
        <taxon>Bacillati</taxon>
        <taxon>Bacillota</taxon>
        <taxon>Clostridia</taxon>
        <taxon>Lachnospirales</taxon>
        <taxon>Lachnospiraceae</taxon>
        <taxon>Sporofaciens</taxon>
    </lineage>
</organism>
<dbReference type="EMBL" id="WUQX01000001">
    <property type="protein sequence ID" value="MXP76230.1"/>
    <property type="molecule type" value="Genomic_DNA"/>
</dbReference>
<feature type="coiled-coil region" evidence="1">
    <location>
        <begin position="35"/>
        <end position="62"/>
    </location>
</feature>
<keyword evidence="1" id="KW-0175">Coiled coil</keyword>
<comment type="caution">
    <text evidence="3">The sequence shown here is derived from an EMBL/GenBank/DDBJ whole genome shotgun (WGS) entry which is preliminary data.</text>
</comment>
<dbReference type="Proteomes" id="UP000460412">
    <property type="component" value="Unassembled WGS sequence"/>
</dbReference>
<reference evidence="3 4" key="1">
    <citation type="submission" date="2019-12" db="EMBL/GenBank/DDBJ databases">
        <title>Sporaefaciens musculi gen. nov., sp. nov., a novel bacterium isolated from the caecum of an obese mouse.</title>
        <authorList>
            <person name="Rasmussen T.S."/>
            <person name="Streidl T."/>
            <person name="Hitch T.C.A."/>
            <person name="Wortmann E."/>
            <person name="Deptula P."/>
            <person name="Hansen M."/>
            <person name="Nielsen D.S."/>
            <person name="Clavel T."/>
            <person name="Vogensen F.K."/>
        </authorList>
    </citation>
    <scope>NUCLEOTIDE SEQUENCE [LARGE SCALE GENOMIC DNA]</scope>
    <source>
        <strain evidence="3 4">WCA-9-b2</strain>
    </source>
</reference>
<evidence type="ECO:0000256" key="2">
    <source>
        <dbReference type="SAM" id="MobiDB-lite"/>
    </source>
</evidence>
<sequence>MLGQLEHRQNILEGYIDQTEAQGYIISTKYYDALISNELNKLKDLTKERQDLINSMNDAITNGNIEEGSEQWYEFQSEINDVNEAIQEANTSLIEFGNSIRDIEWEIFDKIQDRISGITDESDFLVKLLSSNKLFDDKGLITDEGKATMGLHGVNYNTYMSQADEYRKEMEKIQAELSKDPYNQTLVDRRKELLELQQESILAAEDEKEAIKDLVEDGINKQLESLQDLINKYNDMMDAQKDMYDYQKEIAEKQKKINEVEKQFLSFQGDDSEEGAATRQELKNELNELKTDLEDTQYKKAIAEQRKLLDELYTEYETVLNLRLDNIDLLIMDVIGNVNSEASAIRDTLVSEAESVGYKLTDTMTTVWTDSTNKITGVITTYGDKFTSSLTGVQTAINDLKNLIQQAVNASNEQAKTNIDNANKQQTEQTSRPSISTPSAPSVRPSYSNGGGDGVPRVGDAVTFASGKYFYSSDGLNPNGSQMLGQTVYITKINNKSWATKPYHISRGSRLGSGDLGWVSLNQLKGYKSGTESVDKDQWAWTNENNQPETVIRKSDGAILTRVHRGDQIYNSEAAKNIWDLGNRPGEFINRFHPNAPSAENLQPVIHEKPATTIQNEIQFNVNVDHVQDYNDFLRQMRKDRKFEKLVQIIALNPISGGLRSSFEKFSIQI</sequence>
<accession>A0A7X3MGW6</accession>
<dbReference type="AlphaFoldDB" id="A0A7X3MGW6"/>
<name>A0A7X3MGW6_9FIRM</name>
<feature type="region of interest" description="Disordered" evidence="2">
    <location>
        <begin position="422"/>
        <end position="455"/>
    </location>
</feature>
<gene>
    <name evidence="3" type="ORF">GN277_12750</name>
</gene>
<proteinExistence type="predicted"/>
<protein>
    <submittedName>
        <fullName evidence="3">Uncharacterized protein</fullName>
    </submittedName>
</protein>
<feature type="coiled-coil region" evidence="1">
    <location>
        <begin position="156"/>
        <end position="306"/>
    </location>
</feature>
<keyword evidence="4" id="KW-1185">Reference proteome</keyword>
<evidence type="ECO:0000256" key="1">
    <source>
        <dbReference type="SAM" id="Coils"/>
    </source>
</evidence>